<evidence type="ECO:0000313" key="10">
    <source>
        <dbReference type="EMBL" id="RFM23438.1"/>
    </source>
</evidence>
<evidence type="ECO:0000259" key="9">
    <source>
        <dbReference type="SMART" id="SM00859"/>
    </source>
</evidence>
<evidence type="ECO:0000256" key="6">
    <source>
        <dbReference type="ARBA" id="ARBA00050557"/>
    </source>
</evidence>
<evidence type="ECO:0000256" key="2">
    <source>
        <dbReference type="ARBA" id="ARBA00022571"/>
    </source>
</evidence>
<sequence>MSGTVTVSVVGASGYSGAELVQLLLRHRGVRLHKLFASSSAGKSFAELYPRFRGEVDIVLETYSPEAACQSDCVFLALPSGEAMHLVPELLARGKKIIDLGGDFRLKDAARYERFYAHAHAATELLPQAVYGLTELNRAAIQHATLLANPGCYPTSIILPLVPLLQSEIISPERITITSMSGVSGAGRHASIDLHFCEVNESVKAYKVGEHQHLPEIEQALFDFSGKAVSISFVPHLIPITRGIYTTIHATLLKDVSASDIEQVYANFYAHEPFVRYSATLVPHLKGVVHTNFIDIGFRIRKETRQLIVLSAIDNLLKGAAGQAVQNFNLMFGFEETEGLK</sequence>
<comment type="subcellular location">
    <subcellularLocation>
        <location evidence="7">Cytoplasm</location>
    </subcellularLocation>
</comment>
<name>A0A395LZK7_9BACT</name>
<proteinExistence type="inferred from homology"/>
<dbReference type="InterPro" id="IPR050085">
    <property type="entry name" value="AGPR"/>
</dbReference>
<dbReference type="Pfam" id="PF22698">
    <property type="entry name" value="Semialdhyde_dhC_1"/>
    <property type="match status" value="1"/>
</dbReference>
<comment type="pathway">
    <text evidence="1 7">Amino-acid biosynthesis; L-arginine biosynthesis; N(2)-acetyl-L-ornithine from L-glutamate: step 3/4.</text>
</comment>
<comment type="function">
    <text evidence="7">Catalyzes the NADPH-dependent reduction of N-acetyl-5-glutamyl phosphate to yield N-acetyl-L-glutamate 5-semialdehyde.</text>
</comment>
<comment type="caution">
    <text evidence="10">The sequence shown here is derived from an EMBL/GenBank/DDBJ whole genome shotgun (WGS) entry which is preliminary data.</text>
</comment>
<dbReference type="GO" id="GO:0070401">
    <property type="term" value="F:NADP+ binding"/>
    <property type="evidence" value="ECO:0007669"/>
    <property type="project" value="InterPro"/>
</dbReference>
<evidence type="ECO:0000256" key="3">
    <source>
        <dbReference type="ARBA" id="ARBA00022605"/>
    </source>
</evidence>
<dbReference type="SUPFAM" id="SSF55347">
    <property type="entry name" value="Glyceraldehyde-3-phosphate dehydrogenase-like, C-terminal domain"/>
    <property type="match status" value="1"/>
</dbReference>
<dbReference type="Gene3D" id="3.40.50.720">
    <property type="entry name" value="NAD(P)-binding Rossmann-like Domain"/>
    <property type="match status" value="1"/>
</dbReference>
<dbReference type="HAMAP" id="MF_00150">
    <property type="entry name" value="ArgC_type1"/>
    <property type="match status" value="1"/>
</dbReference>
<accession>A0A395LZK7</accession>
<dbReference type="InterPro" id="IPR000706">
    <property type="entry name" value="AGPR_type-1"/>
</dbReference>
<evidence type="ECO:0000256" key="4">
    <source>
        <dbReference type="ARBA" id="ARBA00022857"/>
    </source>
</evidence>
<dbReference type="SMART" id="SM00859">
    <property type="entry name" value="Semialdhyde_dh"/>
    <property type="match status" value="1"/>
</dbReference>
<dbReference type="GO" id="GO:0006526">
    <property type="term" value="P:L-arginine biosynthetic process"/>
    <property type="evidence" value="ECO:0007669"/>
    <property type="project" value="UniProtKB-UniRule"/>
</dbReference>
<keyword evidence="2 7" id="KW-0055">Arginine biosynthesis</keyword>
<dbReference type="CDD" id="cd23934">
    <property type="entry name" value="AGPR_1_C"/>
    <property type="match status" value="1"/>
</dbReference>
<comment type="catalytic activity">
    <reaction evidence="6 7">
        <text>N-acetyl-L-glutamate 5-semialdehyde + phosphate + NADP(+) = N-acetyl-L-glutamyl 5-phosphate + NADPH + H(+)</text>
        <dbReference type="Rhea" id="RHEA:21588"/>
        <dbReference type="ChEBI" id="CHEBI:15378"/>
        <dbReference type="ChEBI" id="CHEBI:29123"/>
        <dbReference type="ChEBI" id="CHEBI:43474"/>
        <dbReference type="ChEBI" id="CHEBI:57783"/>
        <dbReference type="ChEBI" id="CHEBI:57936"/>
        <dbReference type="ChEBI" id="CHEBI:58349"/>
        <dbReference type="EC" id="1.2.1.38"/>
    </reaction>
</comment>
<evidence type="ECO:0000256" key="1">
    <source>
        <dbReference type="ARBA" id="ARBA00004862"/>
    </source>
</evidence>
<gene>
    <name evidence="7" type="primary">argC</name>
    <name evidence="10" type="ORF">D0433_10925</name>
</gene>
<dbReference type="UniPathway" id="UPA00068">
    <property type="reaction ID" value="UER00108"/>
</dbReference>
<dbReference type="FunFam" id="3.30.360.10:FF:000014">
    <property type="entry name" value="N-acetyl-gamma-glutamyl-phosphate reductase"/>
    <property type="match status" value="1"/>
</dbReference>
<dbReference type="NCBIfam" id="TIGR01850">
    <property type="entry name" value="argC"/>
    <property type="match status" value="1"/>
</dbReference>
<dbReference type="Proteomes" id="UP000266389">
    <property type="component" value="Unassembled WGS sequence"/>
</dbReference>
<reference evidence="10 11" key="1">
    <citation type="journal article" date="2011" name="ISME J.">
        <title>Community ecology of hot spring cyanobacterial mats: predominant populations and their functional potential.</title>
        <authorList>
            <person name="Klatt C.G."/>
            <person name="Wood J.M."/>
            <person name="Rusch D.B."/>
            <person name="Bateson M.M."/>
            <person name="Hamamura N."/>
            <person name="Heidelberg J.F."/>
            <person name="Grossman A.R."/>
            <person name="Bhaya D."/>
            <person name="Cohan F.M."/>
            <person name="Kuhl M."/>
            <person name="Bryant D.A."/>
            <person name="Ward D.M."/>
        </authorList>
    </citation>
    <scope>NUCLEOTIDE SEQUENCE [LARGE SCALE GENOMIC DNA]</scope>
    <source>
        <strain evidence="10">OS</strain>
    </source>
</reference>
<dbReference type="CDD" id="cd17895">
    <property type="entry name" value="AGPR_1_N"/>
    <property type="match status" value="1"/>
</dbReference>
<dbReference type="GO" id="GO:0005737">
    <property type="term" value="C:cytoplasm"/>
    <property type="evidence" value="ECO:0007669"/>
    <property type="project" value="UniProtKB-SubCell"/>
</dbReference>
<dbReference type="PANTHER" id="PTHR32338">
    <property type="entry name" value="N-ACETYL-GAMMA-GLUTAMYL-PHOSPHATE REDUCTASE, CHLOROPLASTIC-RELATED-RELATED"/>
    <property type="match status" value="1"/>
</dbReference>
<dbReference type="EMBL" id="PHFL01000065">
    <property type="protein sequence ID" value="RFM23438.1"/>
    <property type="molecule type" value="Genomic_DNA"/>
</dbReference>
<dbReference type="PANTHER" id="PTHR32338:SF10">
    <property type="entry name" value="N-ACETYL-GAMMA-GLUTAMYL-PHOSPHATE REDUCTASE, CHLOROPLASTIC-RELATED"/>
    <property type="match status" value="1"/>
</dbReference>
<dbReference type="InterPro" id="IPR058924">
    <property type="entry name" value="AGPR_dimerisation_dom"/>
</dbReference>
<comment type="similarity">
    <text evidence="7">Belongs to the NAGSA dehydrogenase family. Type 1 subfamily.</text>
</comment>
<dbReference type="InterPro" id="IPR036291">
    <property type="entry name" value="NAD(P)-bd_dom_sf"/>
</dbReference>
<keyword evidence="3 7" id="KW-0028">Amino-acid biosynthesis</keyword>
<evidence type="ECO:0000256" key="7">
    <source>
        <dbReference type="HAMAP-Rule" id="MF_00150"/>
    </source>
</evidence>
<feature type="active site" evidence="7 8">
    <location>
        <position position="152"/>
    </location>
</feature>
<evidence type="ECO:0000256" key="5">
    <source>
        <dbReference type="ARBA" id="ARBA00023002"/>
    </source>
</evidence>
<dbReference type="EC" id="1.2.1.38" evidence="7"/>
<feature type="domain" description="Semialdehyde dehydrogenase NAD-binding" evidence="9">
    <location>
        <begin position="6"/>
        <end position="144"/>
    </location>
</feature>
<keyword evidence="5 7" id="KW-0560">Oxidoreductase</keyword>
<dbReference type="GO" id="GO:0003942">
    <property type="term" value="F:N-acetyl-gamma-glutamyl-phosphate reductase activity"/>
    <property type="evidence" value="ECO:0007669"/>
    <property type="project" value="UniProtKB-UniRule"/>
</dbReference>
<dbReference type="InterPro" id="IPR023013">
    <property type="entry name" value="AGPR_AS"/>
</dbReference>
<dbReference type="Gene3D" id="3.30.360.10">
    <property type="entry name" value="Dihydrodipicolinate Reductase, domain 2"/>
    <property type="match status" value="1"/>
</dbReference>
<protein>
    <recommendedName>
        <fullName evidence="7">N-acetyl-gamma-glutamyl-phosphate reductase</fullName>
        <shortName evidence="7">AGPR</shortName>
        <ecNumber evidence="7">1.2.1.38</ecNumber>
    </recommendedName>
    <alternativeName>
        <fullName evidence="7">N-acetyl-glutamate semialdehyde dehydrogenase</fullName>
        <shortName evidence="7">NAGSA dehydrogenase</shortName>
    </alternativeName>
</protein>
<evidence type="ECO:0000313" key="11">
    <source>
        <dbReference type="Proteomes" id="UP000266389"/>
    </source>
</evidence>
<evidence type="ECO:0000256" key="8">
    <source>
        <dbReference type="PROSITE-ProRule" id="PRU10010"/>
    </source>
</evidence>
<organism evidence="10 11">
    <name type="scientific">Candidatus Thermochlorobacter aerophilus</name>
    <dbReference type="NCBI Taxonomy" id="1868324"/>
    <lineage>
        <taxon>Bacteria</taxon>
        <taxon>Pseudomonadati</taxon>
        <taxon>Chlorobiota</taxon>
        <taxon>Chlorobiia</taxon>
        <taxon>Chlorobiales</taxon>
        <taxon>Candidatus Thermochlorobacteriaceae</taxon>
        <taxon>Candidatus Thermochlorobacter</taxon>
    </lineage>
</organism>
<dbReference type="PROSITE" id="PS01224">
    <property type="entry name" value="ARGC"/>
    <property type="match status" value="1"/>
</dbReference>
<dbReference type="SUPFAM" id="SSF51735">
    <property type="entry name" value="NAD(P)-binding Rossmann-fold domains"/>
    <property type="match status" value="1"/>
</dbReference>
<dbReference type="Pfam" id="PF01118">
    <property type="entry name" value="Semialdhyde_dh"/>
    <property type="match status" value="1"/>
</dbReference>
<dbReference type="GO" id="GO:0051287">
    <property type="term" value="F:NAD binding"/>
    <property type="evidence" value="ECO:0007669"/>
    <property type="project" value="InterPro"/>
</dbReference>
<keyword evidence="7" id="KW-0963">Cytoplasm</keyword>
<dbReference type="InterPro" id="IPR000534">
    <property type="entry name" value="Semialdehyde_DH_NAD-bd"/>
</dbReference>
<keyword evidence="4 7" id="KW-0521">NADP</keyword>
<dbReference type="AlphaFoldDB" id="A0A395LZK7"/>